<reference evidence="3" key="2">
    <citation type="submission" date="2012-04" db="EMBL/GenBank/DDBJ databases">
        <title>Complete genome sequence of Providencia stuartii clinical isolate MRSN 2154.</title>
        <authorList>
            <person name="Clifford R.J."/>
            <person name="Hang J."/>
            <person name="Riley M.C."/>
            <person name="Onmus-Leone F."/>
            <person name="Kuschner R.A."/>
            <person name="Lesho E.P."/>
            <person name="Waterman P.E."/>
        </authorList>
    </citation>
    <scope>NUCLEOTIDE SEQUENCE [LARGE SCALE GENOMIC DNA]</scope>
    <source>
        <strain evidence="3">MRSN 2154</strain>
    </source>
</reference>
<evidence type="ECO:0000313" key="2">
    <source>
        <dbReference type="EMBL" id="AFH95579.1"/>
    </source>
</evidence>
<sequence length="259" mass="29323">MKAIYLLLGLLFSSFAFSAENSVMILGDDYRHTLVKELEGATFVTHGKNDSLIQQVKQAFNQDSIILVINMADGPTQNLRESILIARQSGHNSVQVYYHGKHLPKEMLNDDDFKKLMTLVVKEVNELLDLYEIQITGAYYDWERDFPEKFQLQKNIMAKFSPEPNTLMTEIHSYAYVFTKEEASDNTIITDGTVLAFACQDVIGNATVRSQDPIKRGGNYSHIVLELEKPTLIPLHARCLGTLNNTLAMAFITLLENEK</sequence>
<dbReference type="RefSeq" id="WP_014658151.1">
    <property type="nucleotide sequence ID" value="NC_017731.1"/>
</dbReference>
<dbReference type="Proteomes" id="UP000005012">
    <property type="component" value="Chromosome"/>
</dbReference>
<accession>A0A140NQ22</accession>
<dbReference type="EMBL" id="CP003488">
    <property type="protein sequence ID" value="AFH95579.1"/>
    <property type="molecule type" value="Genomic_DNA"/>
</dbReference>
<dbReference type="PATRIC" id="fig|1157951.4.peg.3796"/>
<evidence type="ECO:0000313" key="3">
    <source>
        <dbReference type="Proteomes" id="UP000005012"/>
    </source>
</evidence>
<keyword evidence="1" id="KW-0732">Signal</keyword>
<reference evidence="2 3" key="1">
    <citation type="journal article" date="2012" name="J. Bacteriol.">
        <title>Complete Genome Sequence of Providencia stuartii Clinical Isolate MRSN 2154.</title>
        <authorList>
            <person name="Clifford R.J."/>
            <person name="Hang J."/>
            <person name="Riley M.C."/>
            <person name="Onmus-Leone F."/>
            <person name="Kuschner R.A."/>
            <person name="Lesho E.P."/>
            <person name="Waterman P.E."/>
        </authorList>
    </citation>
    <scope>NUCLEOTIDE SEQUENCE [LARGE SCALE GENOMIC DNA]</scope>
    <source>
        <strain evidence="2 3">MRSN 2154</strain>
    </source>
</reference>
<proteinExistence type="predicted"/>
<name>A0A140NQ22_PROSM</name>
<dbReference type="HOGENOM" id="CLU_1073092_0_0_6"/>
<dbReference type="KEGG" id="psi:S70_18910"/>
<keyword evidence="2" id="KW-0251">Elongation factor</keyword>
<gene>
    <name evidence="2" type="ordered locus">S70_18910</name>
</gene>
<dbReference type="AlphaFoldDB" id="A0A140NQ22"/>
<dbReference type="OrthoDB" id="9906647at2"/>
<evidence type="ECO:0000256" key="1">
    <source>
        <dbReference type="SAM" id="SignalP"/>
    </source>
</evidence>
<dbReference type="GO" id="GO:0003746">
    <property type="term" value="F:translation elongation factor activity"/>
    <property type="evidence" value="ECO:0007669"/>
    <property type="project" value="UniProtKB-KW"/>
</dbReference>
<feature type="signal peptide" evidence="1">
    <location>
        <begin position="1"/>
        <end position="18"/>
    </location>
</feature>
<protein>
    <submittedName>
        <fullName evidence="2">Elongation factor Tu-B</fullName>
    </submittedName>
</protein>
<keyword evidence="2" id="KW-0648">Protein biosynthesis</keyword>
<dbReference type="GeneID" id="93519693"/>
<feature type="chain" id="PRO_5007303976" evidence="1">
    <location>
        <begin position="19"/>
        <end position="259"/>
    </location>
</feature>
<organism evidence="2 3">
    <name type="scientific">Providencia stuartii (strain MRSN 2154)</name>
    <dbReference type="NCBI Taxonomy" id="1157951"/>
    <lineage>
        <taxon>Bacteria</taxon>
        <taxon>Pseudomonadati</taxon>
        <taxon>Pseudomonadota</taxon>
        <taxon>Gammaproteobacteria</taxon>
        <taxon>Enterobacterales</taxon>
        <taxon>Morganellaceae</taxon>
        <taxon>Providencia</taxon>
    </lineage>
</organism>